<name>A0ABD3XFS3_SINWO</name>
<accession>A0ABD3XFS3</accession>
<protein>
    <submittedName>
        <fullName evidence="2">Uncharacterized protein</fullName>
    </submittedName>
</protein>
<evidence type="ECO:0000313" key="3">
    <source>
        <dbReference type="Proteomes" id="UP001634394"/>
    </source>
</evidence>
<dbReference type="AlphaFoldDB" id="A0ABD3XFS3"/>
<evidence type="ECO:0000313" key="2">
    <source>
        <dbReference type="EMBL" id="KAL3884945.1"/>
    </source>
</evidence>
<proteinExistence type="predicted"/>
<gene>
    <name evidence="2" type="ORF">ACJMK2_025044</name>
</gene>
<keyword evidence="3" id="KW-1185">Reference proteome</keyword>
<reference evidence="2 3" key="1">
    <citation type="submission" date="2024-11" db="EMBL/GenBank/DDBJ databases">
        <title>Chromosome-level genome assembly of the freshwater bivalve Anodonta woodiana.</title>
        <authorList>
            <person name="Chen X."/>
        </authorList>
    </citation>
    <scope>NUCLEOTIDE SEQUENCE [LARGE SCALE GENOMIC DNA]</scope>
    <source>
        <strain evidence="2">MN2024</strain>
        <tissue evidence="2">Gills</tissue>
    </source>
</reference>
<dbReference type="Proteomes" id="UP001634394">
    <property type="component" value="Unassembled WGS sequence"/>
</dbReference>
<comment type="caution">
    <text evidence="2">The sequence shown here is derived from an EMBL/GenBank/DDBJ whole genome shotgun (WGS) entry which is preliminary data.</text>
</comment>
<organism evidence="2 3">
    <name type="scientific">Sinanodonta woodiana</name>
    <name type="common">Chinese pond mussel</name>
    <name type="synonym">Anodonta woodiana</name>
    <dbReference type="NCBI Taxonomy" id="1069815"/>
    <lineage>
        <taxon>Eukaryota</taxon>
        <taxon>Metazoa</taxon>
        <taxon>Spiralia</taxon>
        <taxon>Lophotrochozoa</taxon>
        <taxon>Mollusca</taxon>
        <taxon>Bivalvia</taxon>
        <taxon>Autobranchia</taxon>
        <taxon>Heteroconchia</taxon>
        <taxon>Palaeoheterodonta</taxon>
        <taxon>Unionida</taxon>
        <taxon>Unionoidea</taxon>
        <taxon>Unionidae</taxon>
        <taxon>Unioninae</taxon>
        <taxon>Sinanodonta</taxon>
    </lineage>
</organism>
<evidence type="ECO:0000256" key="1">
    <source>
        <dbReference type="SAM" id="MobiDB-lite"/>
    </source>
</evidence>
<feature type="region of interest" description="Disordered" evidence="1">
    <location>
        <begin position="1"/>
        <end position="28"/>
    </location>
</feature>
<dbReference type="EMBL" id="JBJQND010000002">
    <property type="protein sequence ID" value="KAL3884945.1"/>
    <property type="molecule type" value="Genomic_DNA"/>
</dbReference>
<sequence length="200" mass="22240">MTHLNRGGRNGNARKVPHGPQESHGHKSRLRIYFEVEVKDGVLKAHHERGVQLIDFSANDTAPNLVEVLAALEARGMNTRHISGLQNAGPKKMLYPVDETKPLLETDTIIVKGLHGHVCTAPPIERLVGPKLVEVHFHGLPKRINTCEIERKLHDRFEILSQGAKLGVFWGYSNITSGVRILKITKEDAPRIPPLLCDSV</sequence>